<organism evidence="3 4">
    <name type="scientific">Nocardia caishijiensis</name>
    <dbReference type="NCBI Taxonomy" id="184756"/>
    <lineage>
        <taxon>Bacteria</taxon>
        <taxon>Bacillati</taxon>
        <taxon>Actinomycetota</taxon>
        <taxon>Actinomycetes</taxon>
        <taxon>Mycobacteriales</taxon>
        <taxon>Nocardiaceae</taxon>
        <taxon>Nocardia</taxon>
    </lineage>
</organism>
<feature type="domain" description="DUF7373" evidence="2">
    <location>
        <begin position="255"/>
        <end position="371"/>
    </location>
</feature>
<comment type="caution">
    <text evidence="3">The sequence shown here is derived from an EMBL/GenBank/DDBJ whole genome shotgun (WGS) entry which is preliminary data.</text>
</comment>
<evidence type="ECO:0000313" key="4">
    <source>
        <dbReference type="Proteomes" id="UP000798951"/>
    </source>
</evidence>
<dbReference type="EMBL" id="VMSD01000003">
    <property type="protein sequence ID" value="KAF0847183.1"/>
    <property type="molecule type" value="Genomic_DNA"/>
</dbReference>
<evidence type="ECO:0000313" key="3">
    <source>
        <dbReference type="EMBL" id="KAF0847183.1"/>
    </source>
</evidence>
<sequence length="378" mass="39285">MRTIRVGAAVAAMIMLSACEEKLPPVATSTSASAPTTIAISPEQDLRTGKLAEGFRMADALTLGSDIDPIFVRRGPLGVLTEPMLTIMSGHNNAVSAAAAAEGLITGFAVQRSNGGETSTDTKWLTHGIMRFPDSASATRAAGALATAATTQSGLLESGDWVVTDLPEAPDSRVVTMTNRGRLDGMAFTPHREYVMFTRVSNGALPDIGKIIRAALERQRPELDSFAATPVTELAKVPYDPTGIHALAVGEGGASRGAFGRRAAAHYADDQQAARALFDRAGVSAFGVEGSIVYRAADATGAATLLAADTAEFGSDRDWKSTAAPTAVPGSVCWAETDGSSWACLVSVGRYVAQVPADTEAEAHSLLAEQHRALTAAK</sequence>
<name>A0ABQ6YN18_9NOCA</name>
<dbReference type="Proteomes" id="UP000798951">
    <property type="component" value="Unassembled WGS sequence"/>
</dbReference>
<dbReference type="InterPro" id="IPR056463">
    <property type="entry name" value="DUF7373_C"/>
</dbReference>
<evidence type="ECO:0000259" key="2">
    <source>
        <dbReference type="Pfam" id="PF24092"/>
    </source>
</evidence>
<dbReference type="RefSeq" id="WP_067981353.1">
    <property type="nucleotide sequence ID" value="NZ_VMSD01000003.1"/>
</dbReference>
<protein>
    <submittedName>
        <fullName evidence="3">Uncharacterized protein</fullName>
    </submittedName>
</protein>
<dbReference type="Pfam" id="PF24088">
    <property type="entry name" value="DUF7373"/>
    <property type="match status" value="1"/>
</dbReference>
<reference evidence="3 4" key="1">
    <citation type="submission" date="2019-07" db="EMBL/GenBank/DDBJ databases">
        <title>Genomic Encyclopedia of Type Strains, Phase IV (KMG-IV): sequencing the most valuable type-strain genomes for metagenomic binning, comparative biology and taxonomic classification.</title>
        <authorList>
            <person name="Goeker M."/>
        </authorList>
    </citation>
    <scope>NUCLEOTIDE SEQUENCE [LARGE SCALE GENOMIC DNA]</scope>
    <source>
        <strain evidence="3 4">DSM 44831</strain>
    </source>
</reference>
<evidence type="ECO:0000259" key="1">
    <source>
        <dbReference type="Pfam" id="PF24088"/>
    </source>
</evidence>
<dbReference type="InterPro" id="IPR055797">
    <property type="entry name" value="DUF7373"/>
</dbReference>
<dbReference type="Pfam" id="PF24092">
    <property type="entry name" value="DUF7373_C"/>
    <property type="match status" value="1"/>
</dbReference>
<feature type="domain" description="DUF7373" evidence="1">
    <location>
        <begin position="44"/>
        <end position="238"/>
    </location>
</feature>
<gene>
    <name evidence="3" type="ORF">FNL39_10380</name>
</gene>
<proteinExistence type="predicted"/>
<accession>A0ABQ6YN18</accession>
<keyword evidence="4" id="KW-1185">Reference proteome</keyword>
<dbReference type="PROSITE" id="PS51257">
    <property type="entry name" value="PROKAR_LIPOPROTEIN"/>
    <property type="match status" value="1"/>
</dbReference>